<reference evidence="3" key="1">
    <citation type="submission" date="2020-11" db="EMBL/GenBank/DDBJ databases">
        <authorList>
            <person name="Tran Van P."/>
        </authorList>
    </citation>
    <scope>NUCLEOTIDE SEQUENCE</scope>
</reference>
<feature type="signal peptide" evidence="2">
    <location>
        <begin position="1"/>
        <end position="15"/>
    </location>
</feature>
<dbReference type="EMBL" id="OB667490">
    <property type="protein sequence ID" value="CAD7234005.1"/>
    <property type="molecule type" value="Genomic_DNA"/>
</dbReference>
<evidence type="ECO:0000256" key="2">
    <source>
        <dbReference type="SAM" id="SignalP"/>
    </source>
</evidence>
<feature type="region of interest" description="Disordered" evidence="1">
    <location>
        <begin position="15"/>
        <end position="45"/>
    </location>
</feature>
<protein>
    <submittedName>
        <fullName evidence="3">Uncharacterized protein</fullName>
    </submittedName>
</protein>
<accession>A0A7R8WS12</accession>
<dbReference type="AlphaFoldDB" id="A0A7R8WS12"/>
<gene>
    <name evidence="3" type="ORF">CTOB1V02_LOCUS11823</name>
</gene>
<organism evidence="3">
    <name type="scientific">Cyprideis torosa</name>
    <dbReference type="NCBI Taxonomy" id="163714"/>
    <lineage>
        <taxon>Eukaryota</taxon>
        <taxon>Metazoa</taxon>
        <taxon>Ecdysozoa</taxon>
        <taxon>Arthropoda</taxon>
        <taxon>Crustacea</taxon>
        <taxon>Oligostraca</taxon>
        <taxon>Ostracoda</taxon>
        <taxon>Podocopa</taxon>
        <taxon>Podocopida</taxon>
        <taxon>Cytherocopina</taxon>
        <taxon>Cytheroidea</taxon>
        <taxon>Cytherideidae</taxon>
        <taxon>Cyprideis</taxon>
    </lineage>
</organism>
<sequence>MFTFLALLSSSLCNGSPPYMDDRSNSGLGDDQQASTNDGPIVEERTPMDIFIPKVHHIWGGPRRLTRETPRDKRDTAAVTSAMQRLYKKYFGPFENFKTLPYPTKKH</sequence>
<name>A0A7R8WS12_9CRUS</name>
<evidence type="ECO:0000256" key="1">
    <source>
        <dbReference type="SAM" id="MobiDB-lite"/>
    </source>
</evidence>
<feature type="chain" id="PRO_5043333074" evidence="2">
    <location>
        <begin position="16"/>
        <end position="107"/>
    </location>
</feature>
<evidence type="ECO:0000313" key="3">
    <source>
        <dbReference type="EMBL" id="CAD7234005.1"/>
    </source>
</evidence>
<proteinExistence type="predicted"/>
<keyword evidence="2" id="KW-0732">Signal</keyword>